<protein>
    <recommendedName>
        <fullName evidence="3">Transposase</fullName>
    </recommendedName>
</protein>
<keyword evidence="2" id="KW-1185">Reference proteome</keyword>
<accession>A0ABY9J2K5</accession>
<evidence type="ECO:0000313" key="2">
    <source>
        <dbReference type="Proteomes" id="UP001235744"/>
    </source>
</evidence>
<organism evidence="1 2">
    <name type="scientific">Streptomyces poriferorum</name>
    <dbReference type="NCBI Taxonomy" id="2798799"/>
    <lineage>
        <taxon>Bacteria</taxon>
        <taxon>Bacillati</taxon>
        <taxon>Actinomycetota</taxon>
        <taxon>Actinomycetes</taxon>
        <taxon>Kitasatosporales</taxon>
        <taxon>Streptomycetaceae</taxon>
        <taxon>Streptomyces</taxon>
    </lineage>
</organism>
<dbReference type="EMBL" id="CP120988">
    <property type="protein sequence ID" value="WLQ60433.1"/>
    <property type="molecule type" value="Genomic_DNA"/>
</dbReference>
<dbReference type="Proteomes" id="UP001235744">
    <property type="component" value="Chromosome"/>
</dbReference>
<sequence>MNASRHIARTHRAARTTTKALAYRCLSGLVAAAVDAGTLIRTGDLLERLGADDLKDGFKSWYGRHVKKAYVAANGQPPVMVWAQHRTTGRWIHVAAYSPFDIALHIGLATYKQTKHLAQPAFFQAAYTEAA</sequence>
<proteinExistence type="predicted"/>
<evidence type="ECO:0000313" key="1">
    <source>
        <dbReference type="EMBL" id="WLQ60433.1"/>
    </source>
</evidence>
<dbReference type="RefSeq" id="WP_306069285.1">
    <property type="nucleotide sequence ID" value="NZ_CP120988.1"/>
</dbReference>
<evidence type="ECO:0008006" key="3">
    <source>
        <dbReference type="Google" id="ProtNLM"/>
    </source>
</evidence>
<name>A0ABY9J2K5_9ACTN</name>
<gene>
    <name evidence="1" type="ORF">P8A19_35640</name>
</gene>
<reference evidence="1 2" key="1">
    <citation type="submission" date="2023-03" db="EMBL/GenBank/DDBJ databases">
        <title>Isolation and description of six Streptomyces strains from soil environments, able to metabolize different microbial glucans.</title>
        <authorList>
            <person name="Widen T."/>
            <person name="Larsbrink J."/>
        </authorList>
    </citation>
    <scope>NUCLEOTIDE SEQUENCE [LARGE SCALE GENOMIC DNA]</scope>
    <source>
        <strain evidence="1 2">Alt2</strain>
    </source>
</reference>